<dbReference type="Proteomes" id="UP000557566">
    <property type="component" value="Unassembled WGS sequence"/>
</dbReference>
<organism evidence="1 2">
    <name type="scientific">Ophiocordyceps sinensis</name>
    <dbReference type="NCBI Taxonomy" id="72228"/>
    <lineage>
        <taxon>Eukaryota</taxon>
        <taxon>Fungi</taxon>
        <taxon>Dikarya</taxon>
        <taxon>Ascomycota</taxon>
        <taxon>Pezizomycotina</taxon>
        <taxon>Sordariomycetes</taxon>
        <taxon>Hypocreomycetidae</taxon>
        <taxon>Hypocreales</taxon>
        <taxon>Ophiocordycipitaceae</taxon>
        <taxon>Ophiocordyceps</taxon>
    </lineage>
</organism>
<evidence type="ECO:0000313" key="1">
    <source>
        <dbReference type="EMBL" id="KAF4509210.1"/>
    </source>
</evidence>
<name>A0A8H4V696_9HYPO</name>
<accession>A0A8H4V696</accession>
<dbReference type="AlphaFoldDB" id="A0A8H4V696"/>
<evidence type="ECO:0000313" key="2">
    <source>
        <dbReference type="Proteomes" id="UP000557566"/>
    </source>
</evidence>
<gene>
    <name evidence="1" type="ORF">G6O67_005495</name>
</gene>
<comment type="caution">
    <text evidence="1">The sequence shown here is derived from an EMBL/GenBank/DDBJ whole genome shotgun (WGS) entry which is preliminary data.</text>
</comment>
<protein>
    <submittedName>
        <fullName evidence="1">Uncharacterized protein</fullName>
    </submittedName>
</protein>
<dbReference type="EMBL" id="JAAVMX010000005">
    <property type="protein sequence ID" value="KAF4509210.1"/>
    <property type="molecule type" value="Genomic_DNA"/>
</dbReference>
<sequence>MGHNSILYATQQIWLDWLDQRFAKGRHQGRRRSDCKCSAREIGTHAPRPLGEYQQGLTYVLEHSSEDYMLA</sequence>
<dbReference type="OrthoDB" id="5382058at2759"/>
<proteinExistence type="predicted"/>
<reference evidence="1 2" key="1">
    <citation type="journal article" date="2020" name="Genome Biol. Evol.">
        <title>A new high-quality draft genome assembly of the Chinese cordyceps Ophiocordyceps sinensis.</title>
        <authorList>
            <person name="Shu R."/>
            <person name="Zhang J."/>
            <person name="Meng Q."/>
            <person name="Zhang H."/>
            <person name="Zhou G."/>
            <person name="Li M."/>
            <person name="Wu P."/>
            <person name="Zhao Y."/>
            <person name="Chen C."/>
            <person name="Qin Q."/>
        </authorList>
    </citation>
    <scope>NUCLEOTIDE SEQUENCE [LARGE SCALE GENOMIC DNA]</scope>
    <source>
        <strain evidence="1 2">IOZ07</strain>
    </source>
</reference>
<keyword evidence="2" id="KW-1185">Reference proteome</keyword>